<keyword evidence="2" id="KW-1185">Reference proteome</keyword>
<sequence length="500" mass="56334">MDTEELIRRCKSITLKEEEEDAVMFIGEMEKDGERVAAHCLVGKILLNRDVNKEGLRYAMQLAWKTTKEIKVESQGDNIFVFKLATERDKKRVLTEGLWHFDKALIVLVEPVGMGSIKRQPFTHTSFWVQIHGMPIKCMVKGTIEKLGEKIGRVEEVETDEEGECIGPFARVRISVDITKPLKRILILKQEVEEDIVMLIKYERLPDFCFYCGLIGHQFRECIQYKGQPKEKLSYGGWMKALTPFELAKLNKGKNRKGRRDDQPDATTGNTSVQIQIQPKPKEQPRNPNPSKHDGSGATQMDSPNEEMSVEVTYVAEVGEESLMKAAEESRESYLEYEKPAGAAATTGEIHRAESKTKGNLGGKVKVNALRSGERKMGLMGQHDKNENQTQGSSRDTESNLEPTKPKSHSKSRKWKTQARDSNLTTKMTGGPTSMKRSCSELDWPSPNSKRLKNVSPQETPIAPKLKLAWETKGKADESDTVKQMEKSAAEAGSQPRRQP</sequence>
<organism evidence="1 2">
    <name type="scientific">Citrus sinensis</name>
    <name type="common">Sweet orange</name>
    <name type="synonym">Citrus aurantium var. sinensis</name>
    <dbReference type="NCBI Taxonomy" id="2711"/>
    <lineage>
        <taxon>Eukaryota</taxon>
        <taxon>Viridiplantae</taxon>
        <taxon>Streptophyta</taxon>
        <taxon>Embryophyta</taxon>
        <taxon>Tracheophyta</taxon>
        <taxon>Spermatophyta</taxon>
        <taxon>Magnoliopsida</taxon>
        <taxon>eudicotyledons</taxon>
        <taxon>Gunneridae</taxon>
        <taxon>Pentapetalae</taxon>
        <taxon>rosids</taxon>
        <taxon>malvids</taxon>
        <taxon>Sapindales</taxon>
        <taxon>Rutaceae</taxon>
        <taxon>Aurantioideae</taxon>
        <taxon>Citrus</taxon>
    </lineage>
</organism>
<comment type="caution">
    <text evidence="1">The sequence shown here is derived from an EMBL/GenBank/DDBJ whole genome shotgun (WGS) entry which is preliminary data.</text>
</comment>
<dbReference type="EMBL" id="CM039171">
    <property type="protein sequence ID" value="KAH9793948.1"/>
    <property type="molecule type" value="Genomic_DNA"/>
</dbReference>
<gene>
    <name evidence="1" type="ORF">KPL71_004719</name>
</gene>
<accession>A0ACB8N8B3</accession>
<evidence type="ECO:0000313" key="2">
    <source>
        <dbReference type="Proteomes" id="UP000829398"/>
    </source>
</evidence>
<name>A0ACB8N8B3_CITSI</name>
<reference evidence="2" key="1">
    <citation type="journal article" date="2023" name="Hortic. Res.">
        <title>A chromosome-level phased genome enabling allele-level studies in sweet orange: a case study on citrus Huanglongbing tolerance.</title>
        <authorList>
            <person name="Wu B."/>
            <person name="Yu Q."/>
            <person name="Deng Z."/>
            <person name="Duan Y."/>
            <person name="Luo F."/>
            <person name="Gmitter F. Jr."/>
        </authorList>
    </citation>
    <scope>NUCLEOTIDE SEQUENCE [LARGE SCALE GENOMIC DNA]</scope>
    <source>
        <strain evidence="2">cv. Valencia</strain>
    </source>
</reference>
<evidence type="ECO:0000313" key="1">
    <source>
        <dbReference type="EMBL" id="KAH9793948.1"/>
    </source>
</evidence>
<dbReference type="Proteomes" id="UP000829398">
    <property type="component" value="Chromosome 2"/>
</dbReference>
<protein>
    <submittedName>
        <fullName evidence="1">Zinc knuckle protein</fullName>
    </submittedName>
</protein>
<proteinExistence type="predicted"/>